<feature type="signal peptide" evidence="1">
    <location>
        <begin position="1"/>
        <end position="15"/>
    </location>
</feature>
<dbReference type="RefSeq" id="XP_046009919.1">
    <property type="nucleotide sequence ID" value="XM_046154944.1"/>
</dbReference>
<organism evidence="2 3">
    <name type="scientific">Microdochium trichocladiopsis</name>
    <dbReference type="NCBI Taxonomy" id="1682393"/>
    <lineage>
        <taxon>Eukaryota</taxon>
        <taxon>Fungi</taxon>
        <taxon>Dikarya</taxon>
        <taxon>Ascomycota</taxon>
        <taxon>Pezizomycotina</taxon>
        <taxon>Sordariomycetes</taxon>
        <taxon>Xylariomycetidae</taxon>
        <taxon>Xylariales</taxon>
        <taxon>Microdochiaceae</taxon>
        <taxon>Microdochium</taxon>
    </lineage>
</organism>
<dbReference type="Proteomes" id="UP000756346">
    <property type="component" value="Unassembled WGS sequence"/>
</dbReference>
<evidence type="ECO:0000256" key="1">
    <source>
        <dbReference type="SAM" id="SignalP"/>
    </source>
</evidence>
<dbReference type="AlphaFoldDB" id="A0A9P8Y0V4"/>
<feature type="chain" id="PRO_5040506542" description="Secreted protein" evidence="1">
    <location>
        <begin position="16"/>
        <end position="89"/>
    </location>
</feature>
<gene>
    <name evidence="2" type="ORF">B0I36DRAFT_331169</name>
</gene>
<keyword evidence="3" id="KW-1185">Reference proteome</keyword>
<name>A0A9P8Y0V4_9PEZI</name>
<protein>
    <recommendedName>
        <fullName evidence="4">Secreted protein</fullName>
    </recommendedName>
</protein>
<reference evidence="2" key="1">
    <citation type="journal article" date="2021" name="Nat. Commun.">
        <title>Genetic determinants of endophytism in the Arabidopsis root mycobiome.</title>
        <authorList>
            <person name="Mesny F."/>
            <person name="Miyauchi S."/>
            <person name="Thiergart T."/>
            <person name="Pickel B."/>
            <person name="Atanasova L."/>
            <person name="Karlsson M."/>
            <person name="Huettel B."/>
            <person name="Barry K.W."/>
            <person name="Haridas S."/>
            <person name="Chen C."/>
            <person name="Bauer D."/>
            <person name="Andreopoulos W."/>
            <person name="Pangilinan J."/>
            <person name="LaButti K."/>
            <person name="Riley R."/>
            <person name="Lipzen A."/>
            <person name="Clum A."/>
            <person name="Drula E."/>
            <person name="Henrissat B."/>
            <person name="Kohler A."/>
            <person name="Grigoriev I.V."/>
            <person name="Martin F.M."/>
            <person name="Hacquard S."/>
        </authorList>
    </citation>
    <scope>NUCLEOTIDE SEQUENCE</scope>
    <source>
        <strain evidence="2">MPI-CAGE-CH-0230</strain>
    </source>
</reference>
<proteinExistence type="predicted"/>
<accession>A0A9P8Y0V4</accession>
<sequence length="89" mass="10294">MVVVFLTQLATVVSGETSTYRVTQSSQSRHRSSYQFCPVYLLGDLVHKDCYVARTWYWCSTCKARKAERHLMLPDDLTLGRTAYTRTHT</sequence>
<comment type="caution">
    <text evidence="2">The sequence shown here is derived from an EMBL/GenBank/DDBJ whole genome shotgun (WGS) entry which is preliminary data.</text>
</comment>
<evidence type="ECO:0000313" key="2">
    <source>
        <dbReference type="EMBL" id="KAH7026702.1"/>
    </source>
</evidence>
<dbReference type="GeneID" id="70184490"/>
<keyword evidence="1" id="KW-0732">Signal</keyword>
<evidence type="ECO:0008006" key="4">
    <source>
        <dbReference type="Google" id="ProtNLM"/>
    </source>
</evidence>
<evidence type="ECO:0000313" key="3">
    <source>
        <dbReference type="Proteomes" id="UP000756346"/>
    </source>
</evidence>
<dbReference type="EMBL" id="JAGTJQ010000008">
    <property type="protein sequence ID" value="KAH7026702.1"/>
    <property type="molecule type" value="Genomic_DNA"/>
</dbReference>